<evidence type="ECO:0000256" key="1">
    <source>
        <dbReference type="SAM" id="Coils"/>
    </source>
</evidence>
<keyword evidence="1" id="KW-0175">Coiled coil</keyword>
<name>A0A087G9P0_ARAAL</name>
<organism evidence="3 4">
    <name type="scientific">Arabis alpina</name>
    <name type="common">Alpine rock-cress</name>
    <dbReference type="NCBI Taxonomy" id="50452"/>
    <lineage>
        <taxon>Eukaryota</taxon>
        <taxon>Viridiplantae</taxon>
        <taxon>Streptophyta</taxon>
        <taxon>Embryophyta</taxon>
        <taxon>Tracheophyta</taxon>
        <taxon>Spermatophyta</taxon>
        <taxon>Magnoliopsida</taxon>
        <taxon>eudicotyledons</taxon>
        <taxon>Gunneridae</taxon>
        <taxon>Pentapetalae</taxon>
        <taxon>rosids</taxon>
        <taxon>malvids</taxon>
        <taxon>Brassicales</taxon>
        <taxon>Brassicaceae</taxon>
        <taxon>Arabideae</taxon>
        <taxon>Arabis</taxon>
    </lineage>
</organism>
<evidence type="ECO:0000313" key="4">
    <source>
        <dbReference type="Proteomes" id="UP000029120"/>
    </source>
</evidence>
<gene>
    <name evidence="3" type="ordered locus">AALP_Aa8g268800</name>
</gene>
<keyword evidence="4" id="KW-1185">Reference proteome</keyword>
<feature type="compositionally biased region" description="Basic and acidic residues" evidence="2">
    <location>
        <begin position="218"/>
        <end position="236"/>
    </location>
</feature>
<dbReference type="EMBL" id="CM002876">
    <property type="protein sequence ID" value="KFK26592.1"/>
    <property type="molecule type" value="Genomic_DNA"/>
</dbReference>
<evidence type="ECO:0000256" key="2">
    <source>
        <dbReference type="SAM" id="MobiDB-lite"/>
    </source>
</evidence>
<sequence>MQRADDALARGSVPDESNKPKGLGDASQTKAKGKVDPIDKKAEKKRIAARAKADLKAGRVPAFRIGGTYEVLPSDAPVAQNLGILPPALLPINSDSPELDRQNTRGNTWEISAAANRQSTDDYAAKIKTLKEEKQKLEEEVKKRDVNLEVASAKMMVEAEYELPPGLLENYVKEEKEYLAQVESFDVDSIGDDTLFPSLPPPPVGPPRDIASQVPEGISEHESFLLSQDRQDGDQV</sequence>
<accession>A0A087G9P0</accession>
<dbReference type="AlphaFoldDB" id="A0A087G9P0"/>
<reference evidence="4" key="1">
    <citation type="journal article" date="2015" name="Nat. Plants">
        <title>Genome expansion of Arabis alpina linked with retrotransposition and reduced symmetric DNA methylation.</title>
        <authorList>
            <person name="Willing E.M."/>
            <person name="Rawat V."/>
            <person name="Mandakova T."/>
            <person name="Maumus F."/>
            <person name="James G.V."/>
            <person name="Nordstroem K.J."/>
            <person name="Becker C."/>
            <person name="Warthmann N."/>
            <person name="Chica C."/>
            <person name="Szarzynska B."/>
            <person name="Zytnicki M."/>
            <person name="Albani M.C."/>
            <person name="Kiefer C."/>
            <person name="Bergonzi S."/>
            <person name="Castaings L."/>
            <person name="Mateos J.L."/>
            <person name="Berns M.C."/>
            <person name="Bujdoso N."/>
            <person name="Piofczyk T."/>
            <person name="de Lorenzo L."/>
            <person name="Barrero-Sicilia C."/>
            <person name="Mateos I."/>
            <person name="Piednoel M."/>
            <person name="Hagmann J."/>
            <person name="Chen-Min-Tao R."/>
            <person name="Iglesias-Fernandez R."/>
            <person name="Schuster S.C."/>
            <person name="Alonso-Blanco C."/>
            <person name="Roudier F."/>
            <person name="Carbonero P."/>
            <person name="Paz-Ares J."/>
            <person name="Davis S.J."/>
            <person name="Pecinka A."/>
            <person name="Quesneville H."/>
            <person name="Colot V."/>
            <person name="Lysak M.A."/>
            <person name="Weigel D."/>
            <person name="Coupland G."/>
            <person name="Schneeberger K."/>
        </authorList>
    </citation>
    <scope>NUCLEOTIDE SEQUENCE [LARGE SCALE GENOMIC DNA]</scope>
    <source>
        <strain evidence="4">cv. Pajares</strain>
    </source>
</reference>
<feature type="coiled-coil region" evidence="1">
    <location>
        <begin position="120"/>
        <end position="154"/>
    </location>
</feature>
<feature type="region of interest" description="Disordered" evidence="2">
    <location>
        <begin position="1"/>
        <end position="44"/>
    </location>
</feature>
<dbReference type="Gramene" id="KFK26592">
    <property type="protein sequence ID" value="KFK26592"/>
    <property type="gene ID" value="AALP_AA8G268800"/>
</dbReference>
<dbReference type="Proteomes" id="UP000029120">
    <property type="component" value="Chromosome 8"/>
</dbReference>
<proteinExistence type="predicted"/>
<evidence type="ECO:0000313" key="3">
    <source>
        <dbReference type="EMBL" id="KFK26592.1"/>
    </source>
</evidence>
<protein>
    <submittedName>
        <fullName evidence="3">Uncharacterized protein</fullName>
    </submittedName>
</protein>
<feature type="compositionally biased region" description="Basic and acidic residues" evidence="2">
    <location>
        <begin position="33"/>
        <end position="44"/>
    </location>
</feature>
<feature type="region of interest" description="Disordered" evidence="2">
    <location>
        <begin position="191"/>
        <end position="236"/>
    </location>
</feature>